<protein>
    <submittedName>
        <fullName evidence="1">Uncharacterized protein</fullName>
    </submittedName>
</protein>
<gene>
    <name evidence="1" type="ORF">SC09_contig10orf00027</name>
</gene>
<dbReference type="Proteomes" id="UP000032247">
    <property type="component" value="Unassembled WGS sequence"/>
</dbReference>
<reference evidence="1 2" key="1">
    <citation type="submission" date="2014-12" db="EMBL/GenBank/DDBJ databases">
        <title>Comparative genome analysis of Bacillus coagulans HM-08, Clostridium butyricum HM-68, Bacillus subtilis HM-66 and Bacillus licheniformis BL-09.</title>
        <authorList>
            <person name="Zhang H."/>
        </authorList>
    </citation>
    <scope>NUCLEOTIDE SEQUENCE [LARGE SCALE GENOMIC DNA]</scope>
    <source>
        <strain evidence="1 2">HM-66</strain>
    </source>
</reference>
<sequence length="107" mass="12469">MEWLKKWELLSDFSSNKQEKIIQEITKFIESKLVDTPGYDFPSGYKVAAECYRESQSEIKLMFIDDSDSPYIDAIVNKGTGRVAFKYLGMYCDLSQPFDEKVLKIEF</sequence>
<dbReference type="EMBL" id="JXBC01000007">
    <property type="protein sequence ID" value="KIU09853.1"/>
    <property type="molecule type" value="Genomic_DNA"/>
</dbReference>
<dbReference type="AlphaFoldDB" id="A0A0D1IL44"/>
<dbReference type="PATRIC" id="fig|1423.173.peg.3705"/>
<evidence type="ECO:0000313" key="1">
    <source>
        <dbReference type="EMBL" id="KIU09853.1"/>
    </source>
</evidence>
<organism evidence="1 2">
    <name type="scientific">Bacillus subtilis</name>
    <dbReference type="NCBI Taxonomy" id="1423"/>
    <lineage>
        <taxon>Bacteria</taxon>
        <taxon>Bacillati</taxon>
        <taxon>Bacillota</taxon>
        <taxon>Bacilli</taxon>
        <taxon>Bacillales</taxon>
        <taxon>Bacillaceae</taxon>
        <taxon>Bacillus</taxon>
    </lineage>
</organism>
<evidence type="ECO:0000313" key="2">
    <source>
        <dbReference type="Proteomes" id="UP000032247"/>
    </source>
</evidence>
<name>A0A0D1IL44_BACIU</name>
<proteinExistence type="predicted"/>
<comment type="caution">
    <text evidence="1">The sequence shown here is derived from an EMBL/GenBank/DDBJ whole genome shotgun (WGS) entry which is preliminary data.</text>
</comment>
<accession>A0A0D1IL44</accession>